<evidence type="ECO:0000259" key="2">
    <source>
        <dbReference type="Pfam" id="PF09361"/>
    </source>
</evidence>
<comment type="caution">
    <text evidence="3">The sequence shown here is derived from an EMBL/GenBank/DDBJ whole genome shotgun (WGS) entry which is preliminary data.</text>
</comment>
<dbReference type="EMBL" id="JAAIVB010000065">
    <property type="protein sequence ID" value="NEX63006.1"/>
    <property type="molecule type" value="Genomic_DNA"/>
</dbReference>
<dbReference type="NCBIfam" id="TIGR01841">
    <property type="entry name" value="phasin"/>
    <property type="match status" value="1"/>
</dbReference>
<gene>
    <name evidence="3" type="ORF">G3574_18135</name>
</gene>
<dbReference type="AlphaFoldDB" id="A0A6B3SVS8"/>
<dbReference type="InterPro" id="IPR018968">
    <property type="entry name" value="Phasin"/>
</dbReference>
<feature type="compositionally biased region" description="Low complexity" evidence="1">
    <location>
        <begin position="131"/>
        <end position="153"/>
    </location>
</feature>
<accession>A0A6B3SVS8</accession>
<feature type="region of interest" description="Disordered" evidence="1">
    <location>
        <begin position="127"/>
        <end position="153"/>
    </location>
</feature>
<reference evidence="3 4" key="1">
    <citation type="submission" date="2020-02" db="EMBL/GenBank/DDBJ databases">
        <authorList>
            <person name="Kim M.K."/>
        </authorList>
    </citation>
    <scope>NUCLEOTIDE SEQUENCE [LARGE SCALE GENOMIC DNA]</scope>
    <source>
        <strain evidence="3 4">17J57-3</strain>
    </source>
</reference>
<keyword evidence="4" id="KW-1185">Reference proteome</keyword>
<evidence type="ECO:0000313" key="4">
    <source>
        <dbReference type="Proteomes" id="UP000482155"/>
    </source>
</evidence>
<dbReference type="Pfam" id="PF09361">
    <property type="entry name" value="Phasin_2"/>
    <property type="match status" value="1"/>
</dbReference>
<feature type="domain" description="Phasin" evidence="2">
    <location>
        <begin position="12"/>
        <end position="108"/>
    </location>
</feature>
<protein>
    <submittedName>
        <fullName evidence="3">Phasin family protein</fullName>
    </submittedName>
</protein>
<proteinExistence type="predicted"/>
<sequence length="153" mass="16447">MLGFQQPITPALQDFMNAQYAMLNDFSRQAFQGAWKLNELHTRIAKSAWDESLKSVRQVAVSRDPYEAVSIVAAQAQPAAERVRHYQQEIVNIVADTQVALAKTAEVHVPNAGRTASAVVEGVARAEKEAGPAARQKAAEGAAKAQAAPKQPG</sequence>
<dbReference type="RefSeq" id="WP_163966305.1">
    <property type="nucleotide sequence ID" value="NZ_JAAIVB010000065.1"/>
</dbReference>
<organism evidence="3 4">
    <name type="scientific">Noviherbaspirillum galbum</name>
    <dbReference type="NCBI Taxonomy" id="2709383"/>
    <lineage>
        <taxon>Bacteria</taxon>
        <taxon>Pseudomonadati</taxon>
        <taxon>Pseudomonadota</taxon>
        <taxon>Betaproteobacteria</taxon>
        <taxon>Burkholderiales</taxon>
        <taxon>Oxalobacteraceae</taxon>
        <taxon>Noviherbaspirillum</taxon>
    </lineage>
</organism>
<dbReference type="Proteomes" id="UP000482155">
    <property type="component" value="Unassembled WGS sequence"/>
</dbReference>
<dbReference type="InterPro" id="IPR010127">
    <property type="entry name" value="Phasin_subfam-1"/>
</dbReference>
<name>A0A6B3SVS8_9BURK</name>
<evidence type="ECO:0000313" key="3">
    <source>
        <dbReference type="EMBL" id="NEX63006.1"/>
    </source>
</evidence>
<evidence type="ECO:0000256" key="1">
    <source>
        <dbReference type="SAM" id="MobiDB-lite"/>
    </source>
</evidence>